<feature type="transmembrane region" description="Helical" evidence="2">
    <location>
        <begin position="205"/>
        <end position="227"/>
    </location>
</feature>
<gene>
    <name evidence="4" type="ORF">E5S68_08430</name>
</gene>
<feature type="domain" description="CAAX prenyl protease 2/Lysostaphin resistance protein A-like" evidence="3">
    <location>
        <begin position="128"/>
        <end position="215"/>
    </location>
</feature>
<dbReference type="GO" id="GO:0006508">
    <property type="term" value="P:proteolysis"/>
    <property type="evidence" value="ECO:0007669"/>
    <property type="project" value="UniProtKB-KW"/>
</dbReference>
<keyword evidence="2" id="KW-0472">Membrane</keyword>
<dbReference type="Pfam" id="PF02517">
    <property type="entry name" value="Rce1-like"/>
    <property type="match status" value="1"/>
</dbReference>
<keyword evidence="2" id="KW-1133">Transmembrane helix</keyword>
<comment type="caution">
    <text evidence="4">The sequence shown here is derived from an EMBL/GenBank/DDBJ whole genome shotgun (WGS) entry which is preliminary data.</text>
</comment>
<evidence type="ECO:0000313" key="4">
    <source>
        <dbReference type="EMBL" id="TGN91124.1"/>
    </source>
</evidence>
<dbReference type="EMBL" id="SRRP01000002">
    <property type="protein sequence ID" value="TGN91124.1"/>
    <property type="molecule type" value="Genomic_DNA"/>
</dbReference>
<accession>A0A4Z1DVL1</accession>
<feature type="transmembrane region" description="Helical" evidence="2">
    <location>
        <begin position="154"/>
        <end position="174"/>
    </location>
</feature>
<feature type="transmembrane region" description="Helical" evidence="2">
    <location>
        <begin position="45"/>
        <end position="66"/>
    </location>
</feature>
<dbReference type="GO" id="GO:0008237">
    <property type="term" value="F:metallopeptidase activity"/>
    <property type="evidence" value="ECO:0007669"/>
    <property type="project" value="UniProtKB-KW"/>
</dbReference>
<protein>
    <submittedName>
        <fullName evidence="4">CPBP family intramembrane metalloprotease</fullName>
    </submittedName>
</protein>
<evidence type="ECO:0000259" key="3">
    <source>
        <dbReference type="Pfam" id="PF02517"/>
    </source>
</evidence>
<dbReference type="PANTHER" id="PTHR36435:SF1">
    <property type="entry name" value="CAAX AMINO TERMINAL PROTEASE FAMILY PROTEIN"/>
    <property type="match status" value="1"/>
</dbReference>
<keyword evidence="5" id="KW-1185">Reference proteome</keyword>
<feature type="transmembrane region" description="Helical" evidence="2">
    <location>
        <begin position="180"/>
        <end position="198"/>
    </location>
</feature>
<comment type="similarity">
    <text evidence="1">Belongs to the UPF0177 family.</text>
</comment>
<feature type="transmembrane region" description="Helical" evidence="2">
    <location>
        <begin position="125"/>
        <end position="142"/>
    </location>
</feature>
<dbReference type="InterPro" id="IPR003675">
    <property type="entry name" value="Rce1/LyrA-like_dom"/>
</dbReference>
<dbReference type="AlphaFoldDB" id="A0A4Z1DVL1"/>
<keyword evidence="4" id="KW-0482">Metalloprotease</keyword>
<dbReference type="GO" id="GO:0080120">
    <property type="term" value="P:CAAX-box protein maturation"/>
    <property type="evidence" value="ECO:0007669"/>
    <property type="project" value="UniProtKB-ARBA"/>
</dbReference>
<sequence length="229" mass="25709">MMKKWMKKKWISNGLWLLIGTALFLATQLPMVALFYGVQYAWSDLMINALVLGMTTLLVCLLWWFMKWSPLDRLDFSQISGRDLGRNFLFFLLLLANNFVGATVLQNIGETTTANQETIQGLSSVAPQLAMGLLLVVVAPLGEEIICRAVVPRLVFKGYEKIGYLVGAAVFAYLHGPSNLGSWIIYGGMSLILTWVAYRYKRVEYSILLHLTLNSFAFLVTILLSFLPA</sequence>
<evidence type="ECO:0000256" key="1">
    <source>
        <dbReference type="ARBA" id="ARBA00009067"/>
    </source>
</evidence>
<reference evidence="4 5" key="1">
    <citation type="submission" date="2019-04" db="EMBL/GenBank/DDBJ databases">
        <title>Genome sequencing of Streptococcus rubneri DSM 26920(T).</title>
        <authorList>
            <person name="Kook J.-K."/>
            <person name="Park S.-N."/>
            <person name="Lim Y.K."/>
        </authorList>
    </citation>
    <scope>NUCLEOTIDE SEQUENCE [LARGE SCALE GENOMIC DNA]</scope>
    <source>
        <strain evidence="4 5">DSM 26920</strain>
    </source>
</reference>
<proteinExistence type="inferred from homology"/>
<keyword evidence="4" id="KW-0645">Protease</keyword>
<dbReference type="GO" id="GO:0004175">
    <property type="term" value="F:endopeptidase activity"/>
    <property type="evidence" value="ECO:0007669"/>
    <property type="project" value="UniProtKB-ARBA"/>
</dbReference>
<organism evidence="4 5">
    <name type="scientific">Streptococcus rubneri</name>
    <dbReference type="NCBI Taxonomy" id="1234680"/>
    <lineage>
        <taxon>Bacteria</taxon>
        <taxon>Bacillati</taxon>
        <taxon>Bacillota</taxon>
        <taxon>Bacilli</taxon>
        <taxon>Lactobacillales</taxon>
        <taxon>Streptococcaceae</taxon>
        <taxon>Streptococcus</taxon>
    </lineage>
</organism>
<keyword evidence="4" id="KW-0378">Hydrolase</keyword>
<keyword evidence="2" id="KW-0812">Transmembrane</keyword>
<dbReference type="InterPro" id="IPR052710">
    <property type="entry name" value="CAAX_protease"/>
</dbReference>
<dbReference type="PANTHER" id="PTHR36435">
    <property type="entry name" value="SLR1288 PROTEIN"/>
    <property type="match status" value="1"/>
</dbReference>
<feature type="transmembrane region" description="Helical" evidence="2">
    <location>
        <begin position="87"/>
        <end position="105"/>
    </location>
</feature>
<name>A0A4Z1DVL1_9STRE</name>
<dbReference type="OrthoDB" id="8607342at2"/>
<evidence type="ECO:0000256" key="2">
    <source>
        <dbReference type="SAM" id="Phobius"/>
    </source>
</evidence>
<evidence type="ECO:0000313" key="5">
    <source>
        <dbReference type="Proteomes" id="UP000297986"/>
    </source>
</evidence>
<dbReference type="Proteomes" id="UP000297986">
    <property type="component" value="Unassembled WGS sequence"/>
</dbReference>